<dbReference type="PANTHER" id="PTHR13334:SF4">
    <property type="entry name" value="SMALL RIBOSOMAL SUBUNIT PROTEIN US10M"/>
    <property type="match status" value="1"/>
</dbReference>
<evidence type="ECO:0000313" key="11">
    <source>
        <dbReference type="Proteomes" id="UP000790347"/>
    </source>
</evidence>
<proteinExistence type="inferred from homology"/>
<evidence type="ECO:0000256" key="5">
    <source>
        <dbReference type="ARBA" id="ARBA00023274"/>
    </source>
</evidence>
<reference evidence="10" key="1">
    <citation type="submission" date="2013-05" db="EMBL/GenBank/DDBJ databases">
        <authorList>
            <person name="Yim A.K.Y."/>
            <person name="Chan T.F."/>
            <person name="Ji K.M."/>
            <person name="Liu X.Y."/>
            <person name="Zhou J.W."/>
            <person name="Li R.Q."/>
            <person name="Yang K.Y."/>
            <person name="Li J."/>
            <person name="Li M."/>
            <person name="Law P.T.W."/>
            <person name="Wu Y.L."/>
            <person name="Cai Z.L."/>
            <person name="Qin H."/>
            <person name="Bao Y."/>
            <person name="Leung R.K.K."/>
            <person name="Ng P.K.S."/>
            <person name="Zou J."/>
            <person name="Zhong X.J."/>
            <person name="Ran P.X."/>
            <person name="Zhong N.S."/>
            <person name="Liu Z.G."/>
            <person name="Tsui S.K.W."/>
        </authorList>
    </citation>
    <scope>NUCLEOTIDE SEQUENCE</scope>
    <source>
        <strain evidence="10">Derf</strain>
        <tissue evidence="10">Whole organism</tissue>
    </source>
</reference>
<keyword evidence="3 10" id="KW-0689">Ribosomal protein</keyword>
<dbReference type="AlphaFoldDB" id="A0A922LAY1"/>
<name>A0A922LAY1_DERFA</name>
<dbReference type="SMART" id="SM01403">
    <property type="entry name" value="Ribosomal_S10"/>
    <property type="match status" value="1"/>
</dbReference>
<dbReference type="SUPFAM" id="SSF54999">
    <property type="entry name" value="Ribosomal protein S10"/>
    <property type="match status" value="1"/>
</dbReference>
<reference evidence="9" key="2">
    <citation type="submission" date="2020-06" db="EMBL/GenBank/DDBJ databases">
        <authorList>
            <person name="Ji K."/>
            <person name="Li J."/>
        </authorList>
    </citation>
    <scope>NUCLEOTIDE SEQUENCE</scope>
    <source>
        <strain evidence="9">JKM2019</strain>
        <tissue evidence="9">Whole body</tissue>
    </source>
</reference>
<protein>
    <recommendedName>
        <fullName evidence="6">Small ribosomal subunit protein uS10m</fullName>
    </recommendedName>
    <alternativeName>
        <fullName evidence="7">28S ribosomal protein S10, mitochondrial</fullName>
    </alternativeName>
</protein>
<evidence type="ECO:0000256" key="4">
    <source>
        <dbReference type="ARBA" id="ARBA00023128"/>
    </source>
</evidence>
<dbReference type="PANTHER" id="PTHR13334">
    <property type="entry name" value="MITOCHONDRIAL 28S RIBOSOMAL PROTEIN S10"/>
    <property type="match status" value="1"/>
</dbReference>
<evidence type="ECO:0000313" key="10">
    <source>
        <dbReference type="EMBL" id="KAH9528863.1"/>
    </source>
</evidence>
<dbReference type="GO" id="GO:0005763">
    <property type="term" value="C:mitochondrial small ribosomal subunit"/>
    <property type="evidence" value="ECO:0007669"/>
    <property type="project" value="InterPro"/>
</dbReference>
<evidence type="ECO:0000256" key="3">
    <source>
        <dbReference type="ARBA" id="ARBA00022980"/>
    </source>
</evidence>
<dbReference type="EMBL" id="SDOV01000004">
    <property type="protein sequence ID" value="KAH7641841.1"/>
    <property type="molecule type" value="Genomic_DNA"/>
</dbReference>
<reference evidence="9" key="3">
    <citation type="journal article" date="2021" name="World Allergy Organ. J.">
        <title>Chromosome-level assembly of Dermatophagoides farinae genome and transcriptome reveals two novel allergens Der f 37 and Der f 39.</title>
        <authorList>
            <person name="Chen J."/>
            <person name="Cai Z."/>
            <person name="Fan D."/>
            <person name="Hu J."/>
            <person name="Hou Y."/>
            <person name="He Y."/>
            <person name="Zhang Z."/>
            <person name="Zhao Z."/>
            <person name="Gao P."/>
            <person name="Hu W."/>
            <person name="Sun J."/>
            <person name="Li J."/>
            <person name="Ji K."/>
        </authorList>
    </citation>
    <scope>NUCLEOTIDE SEQUENCE</scope>
    <source>
        <strain evidence="9">JKM2019</strain>
    </source>
</reference>
<dbReference type="OrthoDB" id="366214at2759"/>
<evidence type="ECO:0000256" key="7">
    <source>
        <dbReference type="ARBA" id="ARBA00035544"/>
    </source>
</evidence>
<dbReference type="InterPro" id="IPR040055">
    <property type="entry name" value="Ribosomal_uS10m"/>
</dbReference>
<comment type="similarity">
    <text evidence="2">Belongs to the universal ribosomal protein uS10 family.</text>
</comment>
<reference evidence="10" key="4">
    <citation type="journal article" date="2022" name="Res Sq">
        <title>Comparative Genomics Reveals Insights into the Divergent Evolution of Astigmatic Mites and Household Pest Adaptations.</title>
        <authorList>
            <person name="Xiong Q."/>
            <person name="Wan A.T.-Y."/>
            <person name="Liu X.-Y."/>
            <person name="Fung C.S.-H."/>
            <person name="Xiao X."/>
            <person name="Malainual N."/>
            <person name="Hou J."/>
            <person name="Wang L."/>
            <person name="Wang M."/>
            <person name="Yang K."/>
            <person name="Cui Y."/>
            <person name="Leung E."/>
            <person name="Nong W."/>
            <person name="Shin S.-K."/>
            <person name="Au S."/>
            <person name="Jeong K.Y."/>
            <person name="Chew F.T."/>
            <person name="Hui J."/>
            <person name="Leung T.F."/>
            <person name="Tungtrongchitr A."/>
            <person name="Zhong N."/>
            <person name="Liu Z."/>
            <person name="Tsui S."/>
        </authorList>
    </citation>
    <scope>NUCLEOTIDE SEQUENCE</scope>
    <source>
        <strain evidence="10">Derf</strain>
        <tissue evidence="10">Whole organism</tissue>
    </source>
</reference>
<organism evidence="10 11">
    <name type="scientific">Dermatophagoides farinae</name>
    <name type="common">American house dust mite</name>
    <dbReference type="NCBI Taxonomy" id="6954"/>
    <lineage>
        <taxon>Eukaryota</taxon>
        <taxon>Metazoa</taxon>
        <taxon>Ecdysozoa</taxon>
        <taxon>Arthropoda</taxon>
        <taxon>Chelicerata</taxon>
        <taxon>Arachnida</taxon>
        <taxon>Acari</taxon>
        <taxon>Acariformes</taxon>
        <taxon>Sarcoptiformes</taxon>
        <taxon>Astigmata</taxon>
        <taxon>Psoroptidia</taxon>
        <taxon>Analgoidea</taxon>
        <taxon>Pyroglyphidae</taxon>
        <taxon>Dermatophagoidinae</taxon>
        <taxon>Dermatophagoides</taxon>
    </lineage>
</organism>
<evidence type="ECO:0000313" key="9">
    <source>
        <dbReference type="EMBL" id="KAH7641841.1"/>
    </source>
</evidence>
<evidence type="ECO:0000256" key="1">
    <source>
        <dbReference type="ARBA" id="ARBA00004173"/>
    </source>
</evidence>
<dbReference type="Proteomes" id="UP000790347">
    <property type="component" value="Unassembled WGS sequence"/>
</dbReference>
<evidence type="ECO:0000256" key="6">
    <source>
        <dbReference type="ARBA" id="ARBA00035261"/>
    </source>
</evidence>
<evidence type="ECO:0000259" key="8">
    <source>
        <dbReference type="SMART" id="SM01403"/>
    </source>
</evidence>
<gene>
    <name evidence="10" type="primary">MRPS10</name>
    <name evidence="10" type="ORF">DERF_002774</name>
    <name evidence="9" type="ORF">HUG17_4886</name>
</gene>
<sequence length="174" mass="20472">MFSISNHFRRFGFINWLWRSNDLSIVKIGPVTSVKTISSQPKKHDESVGLNEDILYKKIELEARSADRGVLDSYEKFVLMTANFLDIPVSRTWEPFRLIKRRTLLRAAFVKKKYRVQYEFRTYFRSVEIKYLTGSTAETFLEYIQRNLPEGTALKVTKERLESMPEHLTPPSKT</sequence>
<comment type="caution">
    <text evidence="10">The sequence shown here is derived from an EMBL/GenBank/DDBJ whole genome shotgun (WGS) entry which is preliminary data.</text>
</comment>
<dbReference type="InterPro" id="IPR036838">
    <property type="entry name" value="Ribosomal_uS10_dom_sf"/>
</dbReference>
<keyword evidence="11" id="KW-1185">Reference proteome</keyword>
<dbReference type="EMBL" id="ASGP02000001">
    <property type="protein sequence ID" value="KAH9528863.1"/>
    <property type="molecule type" value="Genomic_DNA"/>
</dbReference>
<evidence type="ECO:0000256" key="2">
    <source>
        <dbReference type="ARBA" id="ARBA00007102"/>
    </source>
</evidence>
<accession>A0A922LAY1</accession>
<dbReference type="Pfam" id="PF00338">
    <property type="entry name" value="Ribosomal_S10"/>
    <property type="match status" value="1"/>
</dbReference>
<feature type="domain" description="Small ribosomal subunit protein uS10" evidence="8">
    <location>
        <begin position="60"/>
        <end position="157"/>
    </location>
</feature>
<dbReference type="InterPro" id="IPR027486">
    <property type="entry name" value="Ribosomal_uS10_dom"/>
</dbReference>
<keyword evidence="4" id="KW-0496">Mitochondrion</keyword>
<keyword evidence="5" id="KW-0687">Ribonucleoprotein</keyword>
<dbReference type="Proteomes" id="UP000828236">
    <property type="component" value="Unassembled WGS sequence"/>
</dbReference>
<dbReference type="Gene3D" id="3.30.70.600">
    <property type="entry name" value="Ribosomal protein S10 domain"/>
    <property type="match status" value="1"/>
</dbReference>
<comment type="subcellular location">
    <subcellularLocation>
        <location evidence="1">Mitochondrion</location>
    </subcellularLocation>
</comment>